<proteinExistence type="predicted"/>
<dbReference type="GeneID" id="10030978"/>
<organism evidence="3">
    <name type="scientific">Arthroderma gypseum (strain ATCC MYA-4604 / CBS 118893)</name>
    <name type="common">Microsporum gypseum</name>
    <dbReference type="NCBI Taxonomy" id="535722"/>
    <lineage>
        <taxon>Eukaryota</taxon>
        <taxon>Fungi</taxon>
        <taxon>Dikarya</taxon>
        <taxon>Ascomycota</taxon>
        <taxon>Pezizomycotina</taxon>
        <taxon>Eurotiomycetes</taxon>
        <taxon>Eurotiomycetidae</taxon>
        <taxon>Onygenales</taxon>
        <taxon>Arthrodermataceae</taxon>
        <taxon>Nannizzia</taxon>
    </lineage>
</organism>
<dbReference type="RefSeq" id="XP_003175670.1">
    <property type="nucleotide sequence ID" value="XM_003175622.1"/>
</dbReference>
<dbReference type="InParanoid" id="E4URC5"/>
<keyword evidence="3" id="KW-1185">Reference proteome</keyword>
<sequence>MDKVRSRPGHGQVRDRTPMNPSPPPSRQQLRKAFPGCRCSSKHGKQQEESMQQVAISSTGSPPGDVKMHIRNLAYRIDGDVHALKQKTARQAERADHDLLKLAGYAHIRIAA</sequence>
<dbReference type="AlphaFoldDB" id="E4URC5"/>
<dbReference type="Proteomes" id="UP000002669">
    <property type="component" value="Unassembled WGS sequence"/>
</dbReference>
<accession>E4URC5</accession>
<name>E4URC5_ARTGP</name>
<dbReference type="VEuPathDB" id="FungiDB:MGYG_03193"/>
<evidence type="ECO:0000313" key="2">
    <source>
        <dbReference type="EMBL" id="EFR00188.1"/>
    </source>
</evidence>
<reference evidence="3" key="1">
    <citation type="journal article" date="2012" name="MBio">
        <title>Comparative genome analysis of Trichophyton rubrum and related dermatophytes reveals candidate genes involved in infection.</title>
        <authorList>
            <person name="Martinez D.A."/>
            <person name="Oliver B.G."/>
            <person name="Graeser Y."/>
            <person name="Goldberg J.M."/>
            <person name="Li W."/>
            <person name="Martinez-Rossi N.M."/>
            <person name="Monod M."/>
            <person name="Shelest E."/>
            <person name="Barton R.C."/>
            <person name="Birch E."/>
            <person name="Brakhage A.A."/>
            <person name="Chen Z."/>
            <person name="Gurr S.J."/>
            <person name="Heiman D."/>
            <person name="Heitman J."/>
            <person name="Kosti I."/>
            <person name="Rossi A."/>
            <person name="Saif S."/>
            <person name="Samalova M."/>
            <person name="Saunders C.W."/>
            <person name="Shea T."/>
            <person name="Summerbell R.C."/>
            <person name="Xu J."/>
            <person name="Young S."/>
            <person name="Zeng Q."/>
            <person name="Birren B.W."/>
            <person name="Cuomo C.A."/>
            <person name="White T.C."/>
        </authorList>
    </citation>
    <scope>NUCLEOTIDE SEQUENCE [LARGE SCALE GENOMIC DNA]</scope>
    <source>
        <strain evidence="3">ATCC MYA-4604 / CBS 118893</strain>
    </source>
</reference>
<dbReference type="EMBL" id="DS989823">
    <property type="protein sequence ID" value="EFR00188.1"/>
    <property type="molecule type" value="Genomic_DNA"/>
</dbReference>
<gene>
    <name evidence="2" type="ORF">MGYG_03193</name>
</gene>
<protein>
    <submittedName>
        <fullName evidence="2">Uncharacterized protein</fullName>
    </submittedName>
</protein>
<feature type="compositionally biased region" description="Polar residues" evidence="1">
    <location>
        <begin position="49"/>
        <end position="61"/>
    </location>
</feature>
<dbReference type="HOGENOM" id="CLU_2145248_0_0_1"/>
<evidence type="ECO:0000256" key="1">
    <source>
        <dbReference type="SAM" id="MobiDB-lite"/>
    </source>
</evidence>
<feature type="region of interest" description="Disordered" evidence="1">
    <location>
        <begin position="1"/>
        <end position="65"/>
    </location>
</feature>
<evidence type="ECO:0000313" key="3">
    <source>
        <dbReference type="Proteomes" id="UP000002669"/>
    </source>
</evidence>